<dbReference type="SUPFAM" id="SSF53790">
    <property type="entry name" value="Tetrapyrrole methylase"/>
    <property type="match status" value="1"/>
</dbReference>
<protein>
    <submittedName>
        <fullName evidence="7">Precorrin-6Y C5,15-methyltransferase (Decarboxylating)</fullName>
    </submittedName>
</protein>
<dbReference type="STRING" id="356660.SAMN05444336_105159"/>
<dbReference type="InterPro" id="IPR035996">
    <property type="entry name" value="4pyrrol_Methylase_sf"/>
</dbReference>
<dbReference type="OrthoDB" id="9787825at2"/>
<sequence length="427" mass="44136">MTELWLQIIGIGEDGLAGLSPDTRAALGAAEVIVGGARHHALASDEALAAAAARGEVGWAGAGAPDASSARPAVERIRWPSPFNALVERIAGFEGRRTVVLVTGDPLWFSAGARLAEAFPDAVIHPQLSAFQLAAARLGWRFESCTPLTVHGRDAVAIRPHVQPGARLLILASGPETAAEVGALLVEDGYGASPLRALSHVNGPKEAWTEAPAHAWGEGRLPPHPGLTTLAVACVAGPEARLAPAVPGLADDLFAHDGVMTKREVRAMTLARLAPLPGGMLWDVGCGCGSVAVEWMRAARGARAVGIEPRADRRALAAANARRLGTPGLEIREGTAPDALAGLPAPDAVFLGGGLSEAAVDAARAALRPRGRLVANAVTLESEALLLALHGRLGGDLTRISISRAAPVGTRTGWRPSMDVTQWSLET</sequence>
<evidence type="ECO:0000256" key="4">
    <source>
        <dbReference type="ARBA" id="ARBA00022679"/>
    </source>
</evidence>
<dbReference type="InterPro" id="IPR014777">
    <property type="entry name" value="4pyrrole_Mease_sub1"/>
</dbReference>
<keyword evidence="2" id="KW-0169">Cobalamin biosynthesis</keyword>
<dbReference type="Gene3D" id="3.40.50.150">
    <property type="entry name" value="Vaccinia Virus protein VP39"/>
    <property type="match status" value="1"/>
</dbReference>
<dbReference type="SUPFAM" id="SSF53335">
    <property type="entry name" value="S-adenosyl-L-methionine-dependent methyltransferases"/>
    <property type="match status" value="1"/>
</dbReference>
<dbReference type="Pfam" id="PF00590">
    <property type="entry name" value="TP_methylase"/>
    <property type="match status" value="1"/>
</dbReference>
<evidence type="ECO:0000259" key="6">
    <source>
        <dbReference type="Pfam" id="PF00590"/>
    </source>
</evidence>
<dbReference type="PANTHER" id="PTHR43182">
    <property type="entry name" value="COBALT-PRECORRIN-6B C(15)-METHYLTRANSFERASE (DECARBOXYLATING)"/>
    <property type="match status" value="1"/>
</dbReference>
<dbReference type="PIRSF" id="PIRSF036428">
    <property type="entry name" value="CobL"/>
    <property type="match status" value="1"/>
</dbReference>
<dbReference type="InterPro" id="IPR000878">
    <property type="entry name" value="4pyrrol_Mease"/>
</dbReference>
<dbReference type="GO" id="GO:0009236">
    <property type="term" value="P:cobalamin biosynthetic process"/>
    <property type="evidence" value="ECO:0007669"/>
    <property type="project" value="UniProtKB-UniPathway"/>
</dbReference>
<dbReference type="UniPathway" id="UPA00148"/>
<accession>A0A1H3BUA0</accession>
<proteinExistence type="predicted"/>
<comment type="pathway">
    <text evidence="1">Cofactor biosynthesis; adenosylcobalamin biosynthesis.</text>
</comment>
<dbReference type="PANTHER" id="PTHR43182:SF1">
    <property type="entry name" value="COBALT-PRECORRIN-7 C(5)-METHYLTRANSFERASE"/>
    <property type="match status" value="1"/>
</dbReference>
<dbReference type="InterPro" id="IPR012818">
    <property type="entry name" value="CbiE"/>
</dbReference>
<dbReference type="InterPro" id="IPR029063">
    <property type="entry name" value="SAM-dependent_MTases_sf"/>
</dbReference>
<gene>
    <name evidence="7" type="ORF">SAMN05444336_105159</name>
</gene>
<dbReference type="NCBIfam" id="TIGR02469">
    <property type="entry name" value="CbiT"/>
    <property type="match status" value="1"/>
</dbReference>
<dbReference type="GO" id="GO:0032259">
    <property type="term" value="P:methylation"/>
    <property type="evidence" value="ECO:0007669"/>
    <property type="project" value="UniProtKB-KW"/>
</dbReference>
<dbReference type="InterPro" id="IPR050714">
    <property type="entry name" value="Cobalamin_biosynth_MTase"/>
</dbReference>
<dbReference type="GO" id="GO:0008276">
    <property type="term" value="F:protein methyltransferase activity"/>
    <property type="evidence" value="ECO:0007669"/>
    <property type="project" value="InterPro"/>
</dbReference>
<dbReference type="Proteomes" id="UP000199118">
    <property type="component" value="Unassembled WGS sequence"/>
</dbReference>
<reference evidence="7 8" key="1">
    <citation type="submission" date="2016-10" db="EMBL/GenBank/DDBJ databases">
        <authorList>
            <person name="de Groot N.N."/>
        </authorList>
    </citation>
    <scope>NUCLEOTIDE SEQUENCE [LARGE SCALE GENOMIC DNA]</scope>
    <source>
        <strain evidence="7 8">DSM 17890</strain>
    </source>
</reference>
<dbReference type="RefSeq" id="WP_092683218.1">
    <property type="nucleotide sequence ID" value="NZ_FNMZ01000005.1"/>
</dbReference>
<dbReference type="Gene3D" id="3.40.1010.10">
    <property type="entry name" value="Cobalt-precorrin-4 Transmethylase, Domain 1"/>
    <property type="match status" value="1"/>
</dbReference>
<evidence type="ECO:0000313" key="7">
    <source>
        <dbReference type="EMBL" id="SDX45463.1"/>
    </source>
</evidence>
<keyword evidence="3 7" id="KW-0489">Methyltransferase</keyword>
<evidence type="ECO:0000256" key="2">
    <source>
        <dbReference type="ARBA" id="ARBA00022573"/>
    </source>
</evidence>
<dbReference type="InterPro" id="IPR014008">
    <property type="entry name" value="Cbl_synth_MTase_CbiT"/>
</dbReference>
<dbReference type="AlphaFoldDB" id="A0A1H3BUA0"/>
<organism evidence="7 8">
    <name type="scientific">Albimonas donghaensis</name>
    <dbReference type="NCBI Taxonomy" id="356660"/>
    <lineage>
        <taxon>Bacteria</taxon>
        <taxon>Pseudomonadati</taxon>
        <taxon>Pseudomonadota</taxon>
        <taxon>Alphaproteobacteria</taxon>
        <taxon>Rhodobacterales</taxon>
        <taxon>Paracoccaceae</taxon>
        <taxon>Albimonas</taxon>
    </lineage>
</organism>
<evidence type="ECO:0000256" key="5">
    <source>
        <dbReference type="ARBA" id="ARBA00022691"/>
    </source>
</evidence>
<dbReference type="InterPro" id="IPR006365">
    <property type="entry name" value="Cbl_synth_CobL"/>
</dbReference>
<dbReference type="EMBL" id="FNMZ01000005">
    <property type="protein sequence ID" value="SDX45463.1"/>
    <property type="molecule type" value="Genomic_DNA"/>
</dbReference>
<keyword evidence="8" id="KW-1185">Reference proteome</keyword>
<keyword evidence="4 7" id="KW-0808">Transferase</keyword>
<dbReference type="CDD" id="cd11644">
    <property type="entry name" value="Precorrin-6Y-MT"/>
    <property type="match status" value="1"/>
</dbReference>
<evidence type="ECO:0000256" key="3">
    <source>
        <dbReference type="ARBA" id="ARBA00022603"/>
    </source>
</evidence>
<feature type="domain" description="Tetrapyrrole methylase" evidence="6">
    <location>
        <begin position="8"/>
        <end position="185"/>
    </location>
</feature>
<name>A0A1H3BUA0_9RHOB</name>
<evidence type="ECO:0000256" key="1">
    <source>
        <dbReference type="ARBA" id="ARBA00004953"/>
    </source>
</evidence>
<keyword evidence="5" id="KW-0949">S-adenosyl-L-methionine</keyword>
<evidence type="ECO:0000313" key="8">
    <source>
        <dbReference type="Proteomes" id="UP000199118"/>
    </source>
</evidence>